<keyword evidence="5" id="KW-1185">Reference proteome</keyword>
<evidence type="ECO:0000313" key="4">
    <source>
        <dbReference type="EMBL" id="MCS0634976.1"/>
    </source>
</evidence>
<gene>
    <name evidence="4" type="ORF">NX801_04735</name>
</gene>
<comment type="caution">
    <text evidence="4">The sequence shown here is derived from an EMBL/GenBank/DDBJ whole genome shotgun (WGS) entry which is preliminary data.</text>
</comment>
<proteinExistence type="predicted"/>
<accession>A0ABT2CC25</accession>
<dbReference type="CDD" id="cd04301">
    <property type="entry name" value="NAT_SF"/>
    <property type="match status" value="1"/>
</dbReference>
<dbReference type="EMBL" id="JANUGQ010000002">
    <property type="protein sequence ID" value="MCS0634976.1"/>
    <property type="molecule type" value="Genomic_DNA"/>
</dbReference>
<dbReference type="PANTHER" id="PTHR43877">
    <property type="entry name" value="AMINOALKYLPHOSPHONATE N-ACETYLTRANSFERASE-RELATED-RELATED"/>
    <property type="match status" value="1"/>
</dbReference>
<dbReference type="InterPro" id="IPR000182">
    <property type="entry name" value="GNAT_dom"/>
</dbReference>
<dbReference type="Pfam" id="PF00583">
    <property type="entry name" value="Acetyltransf_1"/>
    <property type="match status" value="1"/>
</dbReference>
<dbReference type="RefSeq" id="WP_258785624.1">
    <property type="nucleotide sequence ID" value="NZ_JANUGQ010000002.1"/>
</dbReference>
<evidence type="ECO:0000313" key="5">
    <source>
        <dbReference type="Proteomes" id="UP001431313"/>
    </source>
</evidence>
<dbReference type="PROSITE" id="PS51186">
    <property type="entry name" value="GNAT"/>
    <property type="match status" value="1"/>
</dbReference>
<dbReference type="Proteomes" id="UP001431313">
    <property type="component" value="Unassembled WGS sequence"/>
</dbReference>
<keyword evidence="1" id="KW-0808">Transferase</keyword>
<feature type="domain" description="N-acetyltransferase" evidence="3">
    <location>
        <begin position="2"/>
        <end position="171"/>
    </location>
</feature>
<protein>
    <submittedName>
        <fullName evidence="4">GNAT family N-acetyltransferase</fullName>
    </submittedName>
</protein>
<organism evidence="4 5">
    <name type="scientific">Streptomyces pyxinae</name>
    <dbReference type="NCBI Taxonomy" id="2970734"/>
    <lineage>
        <taxon>Bacteria</taxon>
        <taxon>Bacillati</taxon>
        <taxon>Actinomycetota</taxon>
        <taxon>Actinomycetes</taxon>
        <taxon>Kitasatosporales</taxon>
        <taxon>Streptomycetaceae</taxon>
        <taxon>Streptomyces</taxon>
    </lineage>
</organism>
<name>A0ABT2CC25_9ACTN</name>
<evidence type="ECO:0000256" key="1">
    <source>
        <dbReference type="ARBA" id="ARBA00022679"/>
    </source>
</evidence>
<dbReference type="InterPro" id="IPR050832">
    <property type="entry name" value="Bact_Acetyltransf"/>
</dbReference>
<evidence type="ECO:0000256" key="2">
    <source>
        <dbReference type="ARBA" id="ARBA00023315"/>
    </source>
</evidence>
<dbReference type="InterPro" id="IPR016181">
    <property type="entry name" value="Acyl_CoA_acyltransferase"/>
</dbReference>
<keyword evidence="2" id="KW-0012">Acyltransferase</keyword>
<sequence length="171" mass="19081">MITYASPEAGRSEALRAMARSSFSAAFGHLYDADAFAVFLDRVYGPEGSMEHDLRDPTVRWLVGSHLSAPVGYAKLTPLRAPAPAPMPGALELQQIYVLGEWHGRGVAAHLMEWALATAVADQAPEIYLTVFDHNERAKRFYRRYGFAEVGHCTFTLGDRVDDDRIWRRGL</sequence>
<dbReference type="Gene3D" id="3.40.630.30">
    <property type="match status" value="1"/>
</dbReference>
<dbReference type="SUPFAM" id="SSF55729">
    <property type="entry name" value="Acyl-CoA N-acyltransferases (Nat)"/>
    <property type="match status" value="1"/>
</dbReference>
<evidence type="ECO:0000259" key="3">
    <source>
        <dbReference type="PROSITE" id="PS51186"/>
    </source>
</evidence>
<reference evidence="4" key="1">
    <citation type="submission" date="2022-08" db="EMBL/GenBank/DDBJ databases">
        <authorList>
            <person name="Somphong A."/>
            <person name="Phongsopitanun W."/>
        </authorList>
    </citation>
    <scope>NUCLEOTIDE SEQUENCE</scope>
    <source>
        <strain evidence="4">LP05-1</strain>
    </source>
</reference>